<evidence type="ECO:0000313" key="1">
    <source>
        <dbReference type="EMBL" id="CAG9973713.1"/>
    </source>
</evidence>
<evidence type="ECO:0000313" key="2">
    <source>
        <dbReference type="Proteomes" id="UP000754883"/>
    </source>
</evidence>
<protein>
    <submittedName>
        <fullName evidence="1">Uncharacterized protein</fullName>
    </submittedName>
</protein>
<dbReference type="AlphaFoldDB" id="A0A9N9XVP2"/>
<accession>A0A9N9XVP2</accession>
<reference evidence="1 2" key="2">
    <citation type="submission" date="2021-10" db="EMBL/GenBank/DDBJ databases">
        <authorList>
            <person name="Piombo E."/>
        </authorList>
    </citation>
    <scope>NUCLEOTIDE SEQUENCE [LARGE SCALE GENOMIC DNA]</scope>
</reference>
<dbReference type="EMBL" id="CABFNO020001247">
    <property type="protein sequence ID" value="CAG9973713.1"/>
    <property type="molecule type" value="Genomic_DNA"/>
</dbReference>
<keyword evidence="2" id="KW-1185">Reference proteome</keyword>
<dbReference type="Proteomes" id="UP000754883">
    <property type="component" value="Unassembled WGS sequence"/>
</dbReference>
<gene>
    <name evidence="1" type="ORF">CBYS24578_00011570</name>
</gene>
<organism evidence="1 2">
    <name type="scientific">Clonostachys byssicola</name>
    <dbReference type="NCBI Taxonomy" id="160290"/>
    <lineage>
        <taxon>Eukaryota</taxon>
        <taxon>Fungi</taxon>
        <taxon>Dikarya</taxon>
        <taxon>Ascomycota</taxon>
        <taxon>Pezizomycotina</taxon>
        <taxon>Sordariomycetes</taxon>
        <taxon>Hypocreomycetidae</taxon>
        <taxon>Hypocreales</taxon>
        <taxon>Bionectriaceae</taxon>
        <taxon>Clonostachys</taxon>
    </lineage>
</organism>
<name>A0A9N9XVP2_9HYPO</name>
<reference evidence="2" key="1">
    <citation type="submission" date="2019-06" db="EMBL/GenBank/DDBJ databases">
        <authorList>
            <person name="Broberg M."/>
        </authorList>
    </citation>
    <scope>NUCLEOTIDE SEQUENCE [LARGE SCALE GENOMIC DNA]</scope>
</reference>
<proteinExistence type="predicted"/>
<dbReference type="OrthoDB" id="5145203at2759"/>
<sequence>MASKSSNTVRMGETEFFELQKGVTYTSPHFNGCLGSVIVGKLNNKWSLIMGHYACHEASIADTMDTSLLAGHLDKCPIGNKGAAVNKIPQLWEPKQHFFSTDRQAFVYRPEKTGHEDMVDKLSEIIKDTTGLSPKEKDYTEKTAQDGNAAISVKVNMLNHIKIKFAK</sequence>
<comment type="caution">
    <text evidence="1">The sequence shown here is derived from an EMBL/GenBank/DDBJ whole genome shotgun (WGS) entry which is preliminary data.</text>
</comment>